<comment type="subcellular location">
    <subcellularLocation>
        <location evidence="1 6">Cytoplasmic vesicle membrane</location>
        <topology evidence="1 6">Peripheral membrane protein</topology>
        <orientation evidence="1 6">Cytoplasmic side</orientation>
    </subcellularLocation>
    <subcellularLocation>
        <location evidence="6">Membrane</location>
        <location evidence="6">Coated pit</location>
        <topology evidence="6">Peripheral membrane protein</topology>
        <orientation evidence="6">Cytoplasmic side</orientation>
    </subcellularLocation>
    <text evidence="6">Cytoplasmic face of coated pits and vesicles.</text>
</comment>
<reference evidence="10" key="2">
    <citation type="journal article" date="2018" name="BMC Genomics">
        <title>Genomic insights into host adaptation between the wheat stripe rust pathogen (Puccinia striiformis f. sp. tritici) and the barley stripe rust pathogen (Puccinia striiformis f. sp. hordei).</title>
        <authorList>
            <person name="Xia C."/>
            <person name="Wang M."/>
            <person name="Yin C."/>
            <person name="Cornejo O.E."/>
            <person name="Hulbert S.H."/>
            <person name="Chen X."/>
        </authorList>
    </citation>
    <scope>NUCLEOTIDE SEQUENCE [LARGE SCALE GENOMIC DNA]</scope>
    <source>
        <strain evidence="10">93TX-2</strain>
    </source>
</reference>
<evidence type="ECO:0000313" key="9">
    <source>
        <dbReference type="EMBL" id="POV98805.1"/>
    </source>
</evidence>
<evidence type="ECO:0000256" key="2">
    <source>
        <dbReference type="ARBA" id="ARBA00005263"/>
    </source>
</evidence>
<evidence type="ECO:0000256" key="1">
    <source>
        <dbReference type="ARBA" id="ARBA00004180"/>
    </source>
</evidence>
<dbReference type="AlphaFoldDB" id="A0A2S4UNB3"/>
<feature type="compositionally biased region" description="Polar residues" evidence="8">
    <location>
        <begin position="134"/>
        <end position="151"/>
    </location>
</feature>
<evidence type="ECO:0000256" key="6">
    <source>
        <dbReference type="RuleBase" id="RU363137"/>
    </source>
</evidence>
<dbReference type="Pfam" id="PF01086">
    <property type="entry name" value="Clathrin_lg_ch"/>
    <property type="match status" value="2"/>
</dbReference>
<dbReference type="PANTHER" id="PTHR10639">
    <property type="entry name" value="CLATHRIN LIGHT CHAIN"/>
    <property type="match status" value="1"/>
</dbReference>
<dbReference type="GO" id="GO:0030130">
    <property type="term" value="C:clathrin coat of trans-Golgi network vesicle"/>
    <property type="evidence" value="ECO:0007669"/>
    <property type="project" value="InterPro"/>
</dbReference>
<dbReference type="PANTHER" id="PTHR10639:SF7">
    <property type="entry name" value="CLATHRIN LIGHT CHAIN"/>
    <property type="match status" value="1"/>
</dbReference>
<protein>
    <recommendedName>
        <fullName evidence="6">Clathrin light chain</fullName>
    </recommendedName>
</protein>
<dbReference type="GO" id="GO:0006886">
    <property type="term" value="P:intracellular protein transport"/>
    <property type="evidence" value="ECO:0007669"/>
    <property type="project" value="InterPro"/>
</dbReference>
<feature type="region of interest" description="Disordered" evidence="8">
    <location>
        <begin position="1"/>
        <end position="48"/>
    </location>
</feature>
<feature type="compositionally biased region" description="Basic and acidic residues" evidence="8">
    <location>
        <begin position="8"/>
        <end position="20"/>
    </location>
</feature>
<dbReference type="InterPro" id="IPR000996">
    <property type="entry name" value="Clathrin_L-chain"/>
</dbReference>
<dbReference type="GO" id="GO:0072583">
    <property type="term" value="P:clathrin-dependent endocytosis"/>
    <property type="evidence" value="ECO:0007669"/>
    <property type="project" value="TreeGrafter"/>
</dbReference>
<dbReference type="GO" id="GO:0030132">
    <property type="term" value="C:clathrin coat of coated pit"/>
    <property type="evidence" value="ECO:0007669"/>
    <property type="project" value="InterPro"/>
</dbReference>
<name>A0A2S4UNB3_9BASI</name>
<evidence type="ECO:0000256" key="8">
    <source>
        <dbReference type="SAM" id="MobiDB-lite"/>
    </source>
</evidence>
<keyword evidence="4 6" id="KW-0168">Coated pit</keyword>
<keyword evidence="10" id="KW-1185">Reference proteome</keyword>
<evidence type="ECO:0000256" key="4">
    <source>
        <dbReference type="ARBA" id="ARBA00023176"/>
    </source>
</evidence>
<comment type="caution">
    <text evidence="9">The sequence shown here is derived from an EMBL/GenBank/DDBJ whole genome shotgun (WGS) entry which is preliminary data.</text>
</comment>
<accession>A0A2S4UNB3</accession>
<feature type="region of interest" description="Disordered" evidence="8">
    <location>
        <begin position="127"/>
        <end position="179"/>
    </location>
</feature>
<dbReference type="GO" id="GO:0032050">
    <property type="term" value="F:clathrin heavy chain binding"/>
    <property type="evidence" value="ECO:0007669"/>
    <property type="project" value="TreeGrafter"/>
</dbReference>
<proteinExistence type="inferred from homology"/>
<comment type="similarity">
    <text evidence="2 6">Belongs to the clathrin light chain family.</text>
</comment>
<reference evidence="10" key="3">
    <citation type="journal article" date="2018" name="Mol. Plant Microbe Interact.">
        <title>Genome sequence resources for the wheat stripe rust pathogen (Puccinia striiformis f. sp. tritici) and the barley stripe rust pathogen (Puccinia striiformis f. sp. hordei).</title>
        <authorList>
            <person name="Xia C."/>
            <person name="Wang M."/>
            <person name="Yin C."/>
            <person name="Cornejo O.E."/>
            <person name="Hulbert S.H."/>
            <person name="Chen X."/>
        </authorList>
    </citation>
    <scope>NUCLEOTIDE SEQUENCE [LARGE SCALE GENOMIC DNA]</scope>
    <source>
        <strain evidence="10">93TX-2</strain>
    </source>
</reference>
<keyword evidence="3 6" id="KW-0472">Membrane</keyword>
<evidence type="ECO:0000256" key="5">
    <source>
        <dbReference type="ARBA" id="ARBA00023329"/>
    </source>
</evidence>
<dbReference type="GO" id="GO:0005198">
    <property type="term" value="F:structural molecule activity"/>
    <property type="evidence" value="ECO:0007669"/>
    <property type="project" value="InterPro"/>
</dbReference>
<evidence type="ECO:0000256" key="7">
    <source>
        <dbReference type="SAM" id="Coils"/>
    </source>
</evidence>
<keyword evidence="5 6" id="KW-0968">Cytoplasmic vesicle</keyword>
<feature type="coiled-coil region" evidence="7">
    <location>
        <begin position="314"/>
        <end position="341"/>
    </location>
</feature>
<keyword evidence="7" id="KW-0175">Coiled coil</keyword>
<gene>
    <name evidence="9" type="ORF">PSHT_13853</name>
</gene>
<dbReference type="VEuPathDB" id="FungiDB:PSHT_13853"/>
<comment type="function">
    <text evidence="6">Clathrin is the major protein of the polyhedral coat of coated pits and vesicles.</text>
</comment>
<sequence>MSYSKRTSKFDDSSDGHVRELLGQAGPRTCRTGMSDHLQTDPDHLPPAEGAKLQTVNKAHRKKTNRNEALAAKNQNIQIHVSIRVDRQTKDRIKMSDFPELEDFSNVPASNDPQADFLARERALLGDEFGPTPDNYQETRQEQVSSQNQEDQFGLGDFDSSPIDHSNIPAPNLTGPADELASFQDQYPDISHDISSNQTVSVPFDSNRSVSYCLGFFGVSMRDCFHAIWGHSRDFPNGFDAPAPSLYANQPSAYATPAVYAQTQSEEESTFITEWRTKQAEEIRLRDQRSIAKREETIAAAEKAIDDFYHGYNTEKQKNIAKNKEEEAEFLQTRNDKLGQGTTWERISEVIELQDSRSKTCGKSNKDLARFKEILLSLKREGESAPGAAGY</sequence>
<dbReference type="Proteomes" id="UP000238274">
    <property type="component" value="Unassembled WGS sequence"/>
</dbReference>
<organism evidence="9 10">
    <name type="scientific">Puccinia striiformis</name>
    <dbReference type="NCBI Taxonomy" id="27350"/>
    <lineage>
        <taxon>Eukaryota</taxon>
        <taxon>Fungi</taxon>
        <taxon>Dikarya</taxon>
        <taxon>Basidiomycota</taxon>
        <taxon>Pucciniomycotina</taxon>
        <taxon>Pucciniomycetes</taxon>
        <taxon>Pucciniales</taxon>
        <taxon>Pucciniaceae</taxon>
        <taxon>Puccinia</taxon>
    </lineage>
</organism>
<dbReference type="OrthoDB" id="5512at2759"/>
<reference evidence="9 10" key="1">
    <citation type="submission" date="2017-12" db="EMBL/GenBank/DDBJ databases">
        <title>Gene loss provides genomic basis for host adaptation in cereal stripe rust fungi.</title>
        <authorList>
            <person name="Xia C."/>
        </authorList>
    </citation>
    <scope>NUCLEOTIDE SEQUENCE [LARGE SCALE GENOMIC DNA]</scope>
    <source>
        <strain evidence="9 10">93TX-2</strain>
    </source>
</reference>
<evidence type="ECO:0000313" key="10">
    <source>
        <dbReference type="Proteomes" id="UP000238274"/>
    </source>
</evidence>
<evidence type="ECO:0000256" key="3">
    <source>
        <dbReference type="ARBA" id="ARBA00023136"/>
    </source>
</evidence>
<dbReference type="VEuPathDB" id="FungiDB:PSTT_12007"/>
<dbReference type="EMBL" id="PKSM01000288">
    <property type="protein sequence ID" value="POV98805.1"/>
    <property type="molecule type" value="Genomic_DNA"/>
</dbReference>